<dbReference type="InterPro" id="IPR055374">
    <property type="entry name" value="Ribophorin_II_3rd"/>
</dbReference>
<evidence type="ECO:0000256" key="13">
    <source>
        <dbReference type="SAM" id="SignalP"/>
    </source>
</evidence>
<dbReference type="HOGENOM" id="CLU_051361_1_1_1"/>
<evidence type="ECO:0000256" key="3">
    <source>
        <dbReference type="ARBA" id="ARBA00004922"/>
    </source>
</evidence>
<dbReference type="InterPro" id="IPR008814">
    <property type="entry name" value="Swp1"/>
</dbReference>
<dbReference type="Proteomes" id="UP000054248">
    <property type="component" value="Unassembled WGS sequence"/>
</dbReference>
<evidence type="ECO:0000256" key="9">
    <source>
        <dbReference type="ARBA" id="ARBA00023136"/>
    </source>
</evidence>
<dbReference type="PANTHER" id="PTHR12640">
    <property type="entry name" value="RIBOPHORIN II"/>
    <property type="match status" value="1"/>
</dbReference>
<feature type="domain" description="Ribophorin II C-terminal" evidence="15">
    <location>
        <begin position="175"/>
        <end position="266"/>
    </location>
</feature>
<evidence type="ECO:0000259" key="14">
    <source>
        <dbReference type="Pfam" id="PF23860"/>
    </source>
</evidence>
<evidence type="ECO:0000256" key="8">
    <source>
        <dbReference type="ARBA" id="ARBA00022989"/>
    </source>
</evidence>
<name>A0A0C3QFX7_9AGAM</name>
<comment type="similarity">
    <text evidence="4">Belongs to the SWP1 family.</text>
</comment>
<feature type="transmembrane region" description="Helical" evidence="12">
    <location>
        <begin position="185"/>
        <end position="207"/>
    </location>
</feature>
<dbReference type="UniPathway" id="UPA00378"/>
<dbReference type="PANTHER" id="PTHR12640:SF0">
    <property type="entry name" value="DOLICHYL-DIPHOSPHOOLIGOSACCHARIDE--PROTEIN GLYCOSYLTRANSFERASE SUBUNIT 2"/>
    <property type="match status" value="1"/>
</dbReference>
<evidence type="ECO:0000256" key="6">
    <source>
        <dbReference type="ARBA" id="ARBA00022729"/>
    </source>
</evidence>
<evidence type="ECO:0000256" key="7">
    <source>
        <dbReference type="ARBA" id="ARBA00022824"/>
    </source>
</evidence>
<evidence type="ECO:0000256" key="10">
    <source>
        <dbReference type="ARBA" id="ARBA00030078"/>
    </source>
</evidence>
<comment type="pathway">
    <text evidence="3">Protein modification; protein glycosylation.</text>
</comment>
<accession>A0A0C3QFX7</accession>
<evidence type="ECO:0000313" key="17">
    <source>
        <dbReference type="Proteomes" id="UP000054248"/>
    </source>
</evidence>
<keyword evidence="9 12" id="KW-0472">Membrane</keyword>
<keyword evidence="6 13" id="KW-0732">Signal</keyword>
<keyword evidence="5 12" id="KW-0812">Transmembrane</keyword>
<feature type="transmembrane region" description="Helical" evidence="12">
    <location>
        <begin position="243"/>
        <end position="263"/>
    </location>
</feature>
<feature type="chain" id="PRO_5044290822" description="Ribophorin II" evidence="13">
    <location>
        <begin position="21"/>
        <end position="267"/>
    </location>
</feature>
<dbReference type="InterPro" id="IPR056790">
    <property type="entry name" value="Ribophorin_II_C"/>
</dbReference>
<dbReference type="Pfam" id="PF23860">
    <property type="entry name" value="Ribophorin_II_3rd"/>
    <property type="match status" value="1"/>
</dbReference>
<reference evidence="17" key="2">
    <citation type="submission" date="2015-01" db="EMBL/GenBank/DDBJ databases">
        <title>Evolutionary Origins and Diversification of the Mycorrhizal Mutualists.</title>
        <authorList>
            <consortium name="DOE Joint Genome Institute"/>
            <consortium name="Mycorrhizal Genomics Consortium"/>
            <person name="Kohler A."/>
            <person name="Kuo A."/>
            <person name="Nagy L.G."/>
            <person name="Floudas D."/>
            <person name="Copeland A."/>
            <person name="Barry K.W."/>
            <person name="Cichocki N."/>
            <person name="Veneault-Fourrey C."/>
            <person name="LaButti K."/>
            <person name="Lindquist E.A."/>
            <person name="Lipzen A."/>
            <person name="Lundell T."/>
            <person name="Morin E."/>
            <person name="Murat C."/>
            <person name="Riley R."/>
            <person name="Ohm R."/>
            <person name="Sun H."/>
            <person name="Tunlid A."/>
            <person name="Henrissat B."/>
            <person name="Grigoriev I.V."/>
            <person name="Hibbett D.S."/>
            <person name="Martin F."/>
        </authorList>
    </citation>
    <scope>NUCLEOTIDE SEQUENCE [LARGE SCALE GENOMIC DNA]</scope>
    <source>
        <strain evidence="17">MUT 4182</strain>
    </source>
</reference>
<evidence type="ECO:0000256" key="4">
    <source>
        <dbReference type="ARBA" id="ARBA00009038"/>
    </source>
</evidence>
<evidence type="ECO:0000256" key="2">
    <source>
        <dbReference type="ARBA" id="ARBA00004477"/>
    </source>
</evidence>
<dbReference type="AlphaFoldDB" id="A0A0C3QFX7"/>
<proteinExistence type="inferred from homology"/>
<dbReference type="Pfam" id="PF25147">
    <property type="entry name" value="Ribophorin_II_C"/>
    <property type="match status" value="1"/>
</dbReference>
<organism evidence="16 17">
    <name type="scientific">Tulasnella calospora MUT 4182</name>
    <dbReference type="NCBI Taxonomy" id="1051891"/>
    <lineage>
        <taxon>Eukaryota</taxon>
        <taxon>Fungi</taxon>
        <taxon>Dikarya</taxon>
        <taxon>Basidiomycota</taxon>
        <taxon>Agaricomycotina</taxon>
        <taxon>Agaricomycetes</taxon>
        <taxon>Cantharellales</taxon>
        <taxon>Tulasnellaceae</taxon>
        <taxon>Tulasnella</taxon>
    </lineage>
</organism>
<dbReference type="GO" id="GO:0008250">
    <property type="term" value="C:oligosaccharyltransferase complex"/>
    <property type="evidence" value="ECO:0007669"/>
    <property type="project" value="InterPro"/>
</dbReference>
<gene>
    <name evidence="16" type="ORF">M407DRAFT_244508</name>
</gene>
<keyword evidence="7" id="KW-0256">Endoplasmic reticulum</keyword>
<keyword evidence="17" id="KW-1185">Reference proteome</keyword>
<sequence length="267" mass="29303">MKPSSALYPLVLALASVCSAKLSFKSGSAVVNAKDGSPSQSLKFDPSQGTKPLRVAQDETLKLQFTVFDDAEKRDVQPHQTFLRFYDEKTDEEGIVPIKVGRDGKARFSMNLRKPPVGLPPTTFDPLHVSLILGSFRHEGAVYDLFDLSLPPSASTPPHPEESSFHVQPEIAHTFRPDQKSPPKFISLVFAGLVLSPWAVLLGLLRYLPISLQPDTKTLPFLACLASFEGLLFWYWVDLYLGQVLMYGAALGLATAIAGKRALSSFN</sequence>
<evidence type="ECO:0000256" key="1">
    <source>
        <dbReference type="ARBA" id="ARBA00002791"/>
    </source>
</evidence>
<evidence type="ECO:0000313" key="16">
    <source>
        <dbReference type="EMBL" id="KIO24269.1"/>
    </source>
</evidence>
<evidence type="ECO:0000256" key="11">
    <source>
        <dbReference type="ARBA" id="ARBA00032139"/>
    </source>
</evidence>
<keyword evidence="8 12" id="KW-1133">Transmembrane helix</keyword>
<comment type="subcellular location">
    <subcellularLocation>
        <location evidence="2">Endoplasmic reticulum membrane</location>
        <topology evidence="2">Multi-pass membrane protein</topology>
    </subcellularLocation>
</comment>
<reference evidence="16 17" key="1">
    <citation type="submission" date="2014-04" db="EMBL/GenBank/DDBJ databases">
        <authorList>
            <consortium name="DOE Joint Genome Institute"/>
            <person name="Kuo A."/>
            <person name="Girlanda M."/>
            <person name="Perotto S."/>
            <person name="Kohler A."/>
            <person name="Nagy L.G."/>
            <person name="Floudas D."/>
            <person name="Copeland A."/>
            <person name="Barry K.W."/>
            <person name="Cichocki N."/>
            <person name="Veneault-Fourrey C."/>
            <person name="LaButti K."/>
            <person name="Lindquist E.A."/>
            <person name="Lipzen A."/>
            <person name="Lundell T."/>
            <person name="Morin E."/>
            <person name="Murat C."/>
            <person name="Sun H."/>
            <person name="Tunlid A."/>
            <person name="Henrissat B."/>
            <person name="Grigoriev I.V."/>
            <person name="Hibbett D.S."/>
            <person name="Martin F."/>
            <person name="Nordberg H.P."/>
            <person name="Cantor M.N."/>
            <person name="Hua S.X."/>
        </authorList>
    </citation>
    <scope>NUCLEOTIDE SEQUENCE [LARGE SCALE GENOMIC DNA]</scope>
    <source>
        <strain evidence="16 17">MUT 4182</strain>
    </source>
</reference>
<dbReference type="OrthoDB" id="432292at2759"/>
<evidence type="ECO:0000256" key="5">
    <source>
        <dbReference type="ARBA" id="ARBA00022692"/>
    </source>
</evidence>
<feature type="domain" description="Ribophorin II third" evidence="14">
    <location>
        <begin position="35"/>
        <end position="112"/>
    </location>
</feature>
<evidence type="ECO:0000256" key="12">
    <source>
        <dbReference type="SAM" id="Phobius"/>
    </source>
</evidence>
<dbReference type="GO" id="GO:0006487">
    <property type="term" value="P:protein N-linked glycosylation"/>
    <property type="evidence" value="ECO:0007669"/>
    <property type="project" value="TreeGrafter"/>
</dbReference>
<evidence type="ECO:0000259" key="15">
    <source>
        <dbReference type="Pfam" id="PF25147"/>
    </source>
</evidence>
<protein>
    <recommendedName>
        <fullName evidence="11">Ribophorin II</fullName>
    </recommendedName>
    <alternativeName>
        <fullName evidence="10">Ribophorin-2</fullName>
    </alternativeName>
</protein>
<dbReference type="EMBL" id="KN823064">
    <property type="protein sequence ID" value="KIO24269.1"/>
    <property type="molecule type" value="Genomic_DNA"/>
</dbReference>
<dbReference type="STRING" id="1051891.A0A0C3QFX7"/>
<feature type="transmembrane region" description="Helical" evidence="12">
    <location>
        <begin position="219"/>
        <end position="237"/>
    </location>
</feature>
<comment type="function">
    <text evidence="1">Subunit of the oligosaccharyl transferase (OST) complex that catalyzes the initial transfer of a defined glycan (Glc(3)Man(9)GlcNAc(2) in eukaryotes) from the lipid carrier dolichol-pyrophosphate to an asparagine residue within an Asn-X-Ser/Thr consensus motif in nascent polypeptide chains, the first step in protein N-glycosylation. N-glycosylation occurs cotranslationally and the complex associates with the Sec61 complex at the channel-forming translocon complex that mediates protein translocation across the endoplasmic reticulum (ER). All subunits are required for a maximal enzyme activity.</text>
</comment>
<feature type="signal peptide" evidence="13">
    <location>
        <begin position="1"/>
        <end position="20"/>
    </location>
</feature>